<dbReference type="InParanoid" id="T0S105"/>
<organism evidence="1 2">
    <name type="scientific">Saprolegnia diclina (strain VS20)</name>
    <dbReference type="NCBI Taxonomy" id="1156394"/>
    <lineage>
        <taxon>Eukaryota</taxon>
        <taxon>Sar</taxon>
        <taxon>Stramenopiles</taxon>
        <taxon>Oomycota</taxon>
        <taxon>Saprolegniomycetes</taxon>
        <taxon>Saprolegniales</taxon>
        <taxon>Saprolegniaceae</taxon>
        <taxon>Saprolegnia</taxon>
    </lineage>
</organism>
<dbReference type="OrthoDB" id="67214at2759"/>
<sequence length="548" mass="60684">MLQRWTAIRPKLRYGLATAALGASVAAGVALENDNASELHLLRRYLAAKRENYHASLNDEEKALDGTWLMKATPSFPHVVVVSPQDHATTVTSMLLRGGIEVPLGDVVSFSSSLRSPPIESVRSLWVRFLRKVRACQFYLESGLRSDLYDARCVPRFSSRSRYSDSNNFACCVLESRADDDDALVYILAPREALTECSTDRRALYQTWGQALTSQQLAHVVWTAPTCAAITEFVVAKRESSDICLLVRPQSACVDASSAEEKLAMLAAHYDLVLSPDDVDRITALVGNWWTDLEDICASVAASRTDDDMSVIVDDVCTVFEATLVAALKTYLRLPDDVASCAALGRTAQIELLEKWHAFEAACGLSNESAQVLANAQALIKPKGSSPLPDVRLVLAAFAASGVTGERRFWDLFASNWVQLEPNSAVAVGVVPCDAIDILRGCSVVVRPLLLRHFRALWSDDATWTAVQDLQHALDAQELRDNVLNYESEVEMATRLFHKKRAEYELAWSAFDDAEKAQYAAELYLQELRLQTQREHIQRLKTVYGVPA</sequence>
<dbReference type="AlphaFoldDB" id="T0S105"/>
<dbReference type="RefSeq" id="XP_008608230.1">
    <property type="nucleotide sequence ID" value="XM_008610008.1"/>
</dbReference>
<dbReference type="GeneID" id="19945065"/>
<keyword evidence="2" id="KW-1185">Reference proteome</keyword>
<protein>
    <submittedName>
        <fullName evidence="1">Uncharacterized protein</fullName>
    </submittedName>
</protein>
<gene>
    <name evidence="1" type="ORF">SDRG_04338</name>
</gene>
<proteinExistence type="predicted"/>
<evidence type="ECO:0000313" key="2">
    <source>
        <dbReference type="Proteomes" id="UP000030762"/>
    </source>
</evidence>
<dbReference type="EMBL" id="JH767141">
    <property type="protein sequence ID" value="EQC38638.1"/>
    <property type="molecule type" value="Genomic_DNA"/>
</dbReference>
<dbReference type="VEuPathDB" id="FungiDB:SDRG_04338"/>
<dbReference type="Proteomes" id="UP000030762">
    <property type="component" value="Unassembled WGS sequence"/>
</dbReference>
<name>T0S105_SAPDV</name>
<reference evidence="1 2" key="1">
    <citation type="submission" date="2012-04" db="EMBL/GenBank/DDBJ databases">
        <title>The Genome Sequence of Saprolegnia declina VS20.</title>
        <authorList>
            <consortium name="The Broad Institute Genome Sequencing Platform"/>
            <person name="Russ C."/>
            <person name="Nusbaum C."/>
            <person name="Tyler B."/>
            <person name="van West P."/>
            <person name="Dieguez-Uribeondo J."/>
            <person name="de Bruijn I."/>
            <person name="Tripathy S."/>
            <person name="Jiang R."/>
            <person name="Young S.K."/>
            <person name="Zeng Q."/>
            <person name="Gargeya S."/>
            <person name="Fitzgerald M."/>
            <person name="Haas B."/>
            <person name="Abouelleil A."/>
            <person name="Alvarado L."/>
            <person name="Arachchi H.M."/>
            <person name="Berlin A."/>
            <person name="Chapman S.B."/>
            <person name="Goldberg J."/>
            <person name="Griggs A."/>
            <person name="Gujja S."/>
            <person name="Hansen M."/>
            <person name="Howarth C."/>
            <person name="Imamovic A."/>
            <person name="Larimer J."/>
            <person name="McCowen C."/>
            <person name="Montmayeur A."/>
            <person name="Murphy C."/>
            <person name="Neiman D."/>
            <person name="Pearson M."/>
            <person name="Priest M."/>
            <person name="Roberts A."/>
            <person name="Saif S."/>
            <person name="Shea T."/>
            <person name="Sisk P."/>
            <person name="Sykes S."/>
            <person name="Wortman J."/>
            <person name="Nusbaum C."/>
            <person name="Birren B."/>
        </authorList>
    </citation>
    <scope>NUCLEOTIDE SEQUENCE [LARGE SCALE GENOMIC DNA]</scope>
    <source>
        <strain evidence="1 2">VS20</strain>
    </source>
</reference>
<evidence type="ECO:0000313" key="1">
    <source>
        <dbReference type="EMBL" id="EQC38638.1"/>
    </source>
</evidence>
<dbReference type="eggNOG" id="ENOG502RGIG">
    <property type="taxonomic scope" value="Eukaryota"/>
</dbReference>
<accession>T0S105</accession>